<dbReference type="InterPro" id="IPR042070">
    <property type="entry name" value="PucR_C-HTH_sf"/>
</dbReference>
<feature type="region of interest" description="Disordered" evidence="1">
    <location>
        <begin position="1"/>
        <end position="28"/>
    </location>
</feature>
<dbReference type="Proteomes" id="UP001185899">
    <property type="component" value="Unassembled WGS sequence"/>
</dbReference>
<dbReference type="PANTHER" id="PTHR33744">
    <property type="entry name" value="CARBOHYDRATE DIACID REGULATOR"/>
    <property type="match status" value="1"/>
</dbReference>
<evidence type="ECO:0000313" key="5">
    <source>
        <dbReference type="Proteomes" id="UP001185899"/>
    </source>
</evidence>
<evidence type="ECO:0000256" key="1">
    <source>
        <dbReference type="SAM" id="MobiDB-lite"/>
    </source>
</evidence>
<reference evidence="4 5" key="1">
    <citation type="submission" date="2023-10" db="EMBL/GenBank/DDBJ databases">
        <title>Development of a sustainable strategy for remediation of hydrocarbon-contaminated territories based on the waste exchange concept.</title>
        <authorList>
            <person name="Krivoruchko A."/>
        </authorList>
    </citation>
    <scope>NUCLEOTIDE SEQUENCE [LARGE SCALE GENOMIC DNA]</scope>
    <source>
        <strain evidence="4 5">IEGM 1322</strain>
    </source>
</reference>
<accession>A0ABU4AUL1</accession>
<dbReference type="InterPro" id="IPR051448">
    <property type="entry name" value="CdaR-like_regulators"/>
</dbReference>
<dbReference type="PANTHER" id="PTHR33744:SF7">
    <property type="entry name" value="PUCR FAMILY TRANSCRIPTIONAL REGULATOR"/>
    <property type="match status" value="1"/>
</dbReference>
<dbReference type="InterPro" id="IPR025736">
    <property type="entry name" value="PucR_C-HTH_dom"/>
</dbReference>
<dbReference type="Pfam" id="PF14361">
    <property type="entry name" value="RsbRD_N"/>
    <property type="match status" value="1"/>
</dbReference>
<dbReference type="EMBL" id="JAWLKE010000002">
    <property type="protein sequence ID" value="MDV6229927.1"/>
    <property type="molecule type" value="Genomic_DNA"/>
</dbReference>
<organism evidence="4 5">
    <name type="scientific">Rhodococcus cercidiphylli</name>
    <dbReference type="NCBI Taxonomy" id="489916"/>
    <lineage>
        <taxon>Bacteria</taxon>
        <taxon>Bacillati</taxon>
        <taxon>Actinomycetota</taxon>
        <taxon>Actinomycetes</taxon>
        <taxon>Mycobacteriales</taxon>
        <taxon>Nocardiaceae</taxon>
        <taxon>Rhodococcus</taxon>
    </lineage>
</organism>
<feature type="compositionally biased region" description="Basic and acidic residues" evidence="1">
    <location>
        <begin position="15"/>
        <end position="28"/>
    </location>
</feature>
<evidence type="ECO:0000259" key="2">
    <source>
        <dbReference type="Pfam" id="PF13556"/>
    </source>
</evidence>
<sequence length="418" mass="45486">MTATESVHVSQEEYVSGRRASDRLRTPRETAARMLDQYFGEPEDTPPPRECARGELDDMTTTCCELATGVLESGRLPIPGAMDVFRDAATRWARDGVPLVRIQHAVNEGCALAVRQAPRPGDGGADDRLADGTVLVMELLDVVTAAVSDAYLTEFRTLAQNGPRHDVELLDALLTGDGTARKIADRMGTLLAEDYHVVALHFPAHADEGGRRIDAAMMAARKLRRIHTALATFDADCVPIASISPTGGTVLLPDVPGVDVGDLIDRLADAGQVAVTATTGSAAIDDIAATAPHLYELLSLVRRLRYAPGTYRISDLVFEYQVSRPGLGRKHLVTLIDPLRDSVDLLPTLQAFVDSDSNRKKTATWLTVHPNTVDYRLKRVEQLTGLDPMKPSGLRRLHAALIADRLEARRVPVDERSL</sequence>
<gene>
    <name evidence="4" type="ORF">R3P95_05145</name>
</gene>
<dbReference type="RefSeq" id="WP_317547491.1">
    <property type="nucleotide sequence ID" value="NZ_JAWLKE010000002.1"/>
</dbReference>
<evidence type="ECO:0000259" key="3">
    <source>
        <dbReference type="Pfam" id="PF14361"/>
    </source>
</evidence>
<dbReference type="Pfam" id="PF13556">
    <property type="entry name" value="HTH_30"/>
    <property type="match status" value="1"/>
</dbReference>
<feature type="domain" description="PucR C-terminal helix-turn-helix" evidence="2">
    <location>
        <begin position="345"/>
        <end position="403"/>
    </location>
</feature>
<dbReference type="Gene3D" id="1.10.10.2840">
    <property type="entry name" value="PucR C-terminal helix-turn-helix domain"/>
    <property type="match status" value="1"/>
</dbReference>
<proteinExistence type="predicted"/>
<comment type="caution">
    <text evidence="4">The sequence shown here is derived from an EMBL/GenBank/DDBJ whole genome shotgun (WGS) entry which is preliminary data.</text>
</comment>
<dbReference type="InterPro" id="IPR025751">
    <property type="entry name" value="RsbRD_N_dom"/>
</dbReference>
<evidence type="ECO:0000313" key="4">
    <source>
        <dbReference type="EMBL" id="MDV6229927.1"/>
    </source>
</evidence>
<feature type="domain" description="RsbT co-antagonist protein RsbRD N-terminal" evidence="3">
    <location>
        <begin position="30"/>
        <end position="160"/>
    </location>
</feature>
<protein>
    <submittedName>
        <fullName evidence="4">Helix-turn-helix domain-containing protein</fullName>
    </submittedName>
</protein>
<keyword evidence="5" id="KW-1185">Reference proteome</keyword>
<name>A0ABU4AUL1_9NOCA</name>